<dbReference type="RefSeq" id="WP_245031085.1">
    <property type="nucleotide sequence ID" value="NZ_CP095075.1"/>
</dbReference>
<dbReference type="Gene3D" id="3.40.50.10360">
    <property type="entry name" value="Hypothetical protein TT1679"/>
    <property type="match status" value="1"/>
</dbReference>
<dbReference type="SUPFAM" id="SSF110710">
    <property type="entry name" value="TTHA0583/YokD-like"/>
    <property type="match status" value="1"/>
</dbReference>
<dbReference type="EMBL" id="CP095075">
    <property type="protein sequence ID" value="UOR11251.1"/>
    <property type="molecule type" value="Genomic_DNA"/>
</dbReference>
<proteinExistence type="inferred from homology"/>
<sequence>MTDVQAIQQEVASVVRQLLESGHIKNGLLVIGCSTSEIAGEKIGTSGSEAIAKVVYNEWQKLTEQKGIDIAFQCCEHLNRSLVIERSVQKQHNYKEVAAIPVPKAGGSMASYAYKQMEDPVLVEAIEADAGVDIGDTLIGMHLKRVAVPLRLEQKVIGQAHVTVARTRPPLVGGARAVYELEE</sequence>
<dbReference type="NCBIfam" id="TIGR01440">
    <property type="entry name" value="TIGR01440 family protein"/>
    <property type="match status" value="1"/>
</dbReference>
<dbReference type="InterPro" id="IPR006340">
    <property type="entry name" value="DUF436"/>
</dbReference>
<organism evidence="2 3">
    <name type="scientific">Halobacillus amylolyticus</name>
    <dbReference type="NCBI Taxonomy" id="2932259"/>
    <lineage>
        <taxon>Bacteria</taxon>
        <taxon>Bacillati</taxon>
        <taxon>Bacillota</taxon>
        <taxon>Bacilli</taxon>
        <taxon>Bacillales</taxon>
        <taxon>Bacillaceae</taxon>
        <taxon>Halobacillus</taxon>
    </lineage>
</organism>
<gene>
    <name evidence="2" type="ORF">MUO15_16870</name>
</gene>
<accession>A0ABY4H9N3</accession>
<comment type="similarity">
    <text evidence="1">Belongs to the UPF0340 family.</text>
</comment>
<dbReference type="PIRSF" id="PIRSF007510">
    <property type="entry name" value="UCP007510"/>
    <property type="match status" value="1"/>
</dbReference>
<evidence type="ECO:0000313" key="3">
    <source>
        <dbReference type="Proteomes" id="UP000830326"/>
    </source>
</evidence>
<dbReference type="HAMAP" id="MF_00800">
    <property type="entry name" value="UPF0340"/>
    <property type="match status" value="1"/>
</dbReference>
<evidence type="ECO:0000313" key="2">
    <source>
        <dbReference type="EMBL" id="UOR11251.1"/>
    </source>
</evidence>
<reference evidence="2" key="1">
    <citation type="submission" date="2022-04" db="EMBL/GenBank/DDBJ databases">
        <title>Halobacillus sp. isolated from saltern.</title>
        <authorList>
            <person name="Won M."/>
            <person name="Lee C.-M."/>
            <person name="Woen H.-Y."/>
            <person name="Kwon S.-W."/>
        </authorList>
    </citation>
    <scope>NUCLEOTIDE SEQUENCE</scope>
    <source>
        <strain evidence="2">SSHM10-5</strain>
    </source>
</reference>
<name>A0ABY4H9N3_9BACI</name>
<keyword evidence="3" id="KW-1185">Reference proteome</keyword>
<dbReference type="InterPro" id="IPR028345">
    <property type="entry name" value="Antibiotic_NAT-like"/>
</dbReference>
<protein>
    <recommendedName>
        <fullName evidence="1">UPF0340 protein MUO15_16870</fullName>
    </recommendedName>
</protein>
<evidence type="ECO:0000256" key="1">
    <source>
        <dbReference type="HAMAP-Rule" id="MF_00800"/>
    </source>
</evidence>
<dbReference type="Pfam" id="PF04260">
    <property type="entry name" value="DUF436"/>
    <property type="match status" value="1"/>
</dbReference>
<dbReference type="Proteomes" id="UP000830326">
    <property type="component" value="Chromosome"/>
</dbReference>